<feature type="compositionally biased region" description="Basic and acidic residues" evidence="1">
    <location>
        <begin position="95"/>
        <end position="104"/>
    </location>
</feature>
<evidence type="ECO:0008006" key="4">
    <source>
        <dbReference type="Google" id="ProtNLM"/>
    </source>
</evidence>
<evidence type="ECO:0000313" key="3">
    <source>
        <dbReference type="Proteomes" id="UP001465331"/>
    </source>
</evidence>
<feature type="region of interest" description="Disordered" evidence="1">
    <location>
        <begin position="26"/>
        <end position="108"/>
    </location>
</feature>
<evidence type="ECO:0000313" key="2">
    <source>
        <dbReference type="EMBL" id="MES0872676.1"/>
    </source>
</evidence>
<name>A0ABV2A631_9GAMM</name>
<reference evidence="2 3" key="1">
    <citation type="submission" date="2024-06" db="EMBL/GenBank/DDBJ databases">
        <authorList>
            <person name="Li Z."/>
            <person name="Jiang Y."/>
        </authorList>
    </citation>
    <scope>NUCLEOTIDE SEQUENCE [LARGE SCALE GENOMIC DNA]</scope>
    <source>
        <strain evidence="2 3">HSW-8</strain>
    </source>
</reference>
<feature type="compositionally biased region" description="Low complexity" evidence="1">
    <location>
        <begin position="26"/>
        <end position="39"/>
    </location>
</feature>
<keyword evidence="3" id="KW-1185">Reference proteome</keyword>
<dbReference type="EMBL" id="JBEPIJ010000001">
    <property type="protein sequence ID" value="MES0872676.1"/>
    <property type="molecule type" value="Genomic_DNA"/>
</dbReference>
<gene>
    <name evidence="2" type="ORF">ABSH63_01440</name>
</gene>
<evidence type="ECO:0000256" key="1">
    <source>
        <dbReference type="SAM" id="MobiDB-lite"/>
    </source>
</evidence>
<organism evidence="2 3">
    <name type="scientific">Sinimarinibacterium thermocellulolyticum</name>
    <dbReference type="NCBI Taxonomy" id="3170016"/>
    <lineage>
        <taxon>Bacteria</taxon>
        <taxon>Pseudomonadati</taxon>
        <taxon>Pseudomonadota</taxon>
        <taxon>Gammaproteobacteria</taxon>
        <taxon>Nevskiales</taxon>
        <taxon>Nevskiaceae</taxon>
        <taxon>Sinimarinibacterium</taxon>
    </lineage>
</organism>
<feature type="compositionally biased region" description="Low complexity" evidence="1">
    <location>
        <begin position="64"/>
        <end position="73"/>
    </location>
</feature>
<dbReference type="Proteomes" id="UP001465331">
    <property type="component" value="Unassembled WGS sequence"/>
</dbReference>
<comment type="caution">
    <text evidence="2">The sequence shown here is derived from an EMBL/GenBank/DDBJ whole genome shotgun (WGS) entry which is preliminary data.</text>
</comment>
<accession>A0ABV2A631</accession>
<feature type="compositionally biased region" description="Basic and acidic residues" evidence="1">
    <location>
        <begin position="74"/>
        <end position="87"/>
    </location>
</feature>
<sequence length="224" mass="23093">MSLLTQLHDGAVPEAVRADADAPLLRSAPAASASAVSEAESFETPSAESVADMAAPAAPPPARAPAKPAAEPAPQREADAAPLREEQLAGAAKRQAAERRERAAQAEALTDAPQAQAFAFASAAEATLDAVSIAARELLRLLQAQDPGALAARAPKATQLQIESALPAFAAAHSAQILPRSSDAAIWRVAFADERGRMLGHATLSMEASPWQLLALEASSSTER</sequence>
<dbReference type="RefSeq" id="WP_352886723.1">
    <property type="nucleotide sequence ID" value="NZ_JBEPIJ010000001.1"/>
</dbReference>
<proteinExistence type="predicted"/>
<protein>
    <recommendedName>
        <fullName evidence="4">Flagellar hook-length control protein FliK</fullName>
    </recommendedName>
</protein>